<proteinExistence type="predicted"/>
<dbReference type="Gene3D" id="2.40.10.10">
    <property type="entry name" value="Trypsin-like serine proteases"/>
    <property type="match status" value="2"/>
</dbReference>
<dbReference type="HOGENOM" id="CLU_1007470_0_0_0"/>
<accession>G8NUZ2</accession>
<organism evidence="1 2">
    <name type="scientific">Granulicella mallensis (strain ATCC BAA-1857 / DSM 23137 / MP5ACTX8)</name>
    <dbReference type="NCBI Taxonomy" id="682795"/>
    <lineage>
        <taxon>Bacteria</taxon>
        <taxon>Pseudomonadati</taxon>
        <taxon>Acidobacteriota</taxon>
        <taxon>Terriglobia</taxon>
        <taxon>Terriglobales</taxon>
        <taxon>Acidobacteriaceae</taxon>
        <taxon>Granulicella</taxon>
    </lineage>
</organism>
<evidence type="ECO:0008006" key="3">
    <source>
        <dbReference type="Google" id="ProtNLM"/>
    </source>
</evidence>
<reference evidence="1 2" key="1">
    <citation type="submission" date="2011-11" db="EMBL/GenBank/DDBJ databases">
        <title>Complete sequence of Granulicella mallensis MP5ACTX8.</title>
        <authorList>
            <consortium name="US DOE Joint Genome Institute"/>
            <person name="Lucas S."/>
            <person name="Copeland A."/>
            <person name="Lapidus A."/>
            <person name="Cheng J.-F."/>
            <person name="Goodwin L."/>
            <person name="Pitluck S."/>
            <person name="Peters L."/>
            <person name="Lu M."/>
            <person name="Detter J.C."/>
            <person name="Han C."/>
            <person name="Tapia R."/>
            <person name="Land M."/>
            <person name="Hauser L."/>
            <person name="Kyrpides N."/>
            <person name="Ivanova N."/>
            <person name="Mikhailova N."/>
            <person name="Pagani I."/>
            <person name="Rawat S."/>
            <person name="Mannisto M."/>
            <person name="Haggblom M."/>
            <person name="Woyke T."/>
        </authorList>
    </citation>
    <scope>NUCLEOTIDE SEQUENCE [LARGE SCALE GENOMIC DNA]</scope>
    <source>
        <strain evidence="2">ATCC BAA-1857 / DSM 23137 / MP5ACTX8</strain>
    </source>
</reference>
<dbReference type="KEGG" id="gma:AciX8_4490"/>
<evidence type="ECO:0000313" key="1">
    <source>
        <dbReference type="EMBL" id="AEU38762.1"/>
    </source>
</evidence>
<dbReference type="InterPro" id="IPR043504">
    <property type="entry name" value="Peptidase_S1_PA_chymotrypsin"/>
</dbReference>
<protein>
    <recommendedName>
        <fullName evidence="3">Serine protease</fullName>
    </recommendedName>
</protein>
<dbReference type="RefSeq" id="WP_014267633.1">
    <property type="nucleotide sequence ID" value="NC_016631.1"/>
</dbReference>
<dbReference type="Proteomes" id="UP000007113">
    <property type="component" value="Chromosome"/>
</dbReference>
<name>G8NUZ2_GRAMM</name>
<gene>
    <name evidence="1" type="ordered locus">AciX8_4490</name>
</gene>
<sequence length="276" mass="29996">MPKVFIPAGKLSGKKRSFQSIVADIRHAVFSVVRQRPTGNGMFQTIPVGSGFFVSPSVFVTCWHVIDDPKNPHLPNDRYALVNNLDGKHSIQYDITGGVGKDIHLFPHQDFAIILCHAKADQAYLPIGYAYLPVGSEIGVAGYPLPSIKVNPDGTADIAGLVYRVAKGTATAVYRTNWDSGDGYPLTDTEVVEVNFFFVPGNSGGPIFDAETGRAFAYVKGISTPKINEFLDTASPSVQLPSHVTREYITGIRAVYSIGLPLDRVRAQLEQFGVKL</sequence>
<keyword evidence="2" id="KW-1185">Reference proteome</keyword>
<dbReference type="EMBL" id="CP003130">
    <property type="protein sequence ID" value="AEU38762.1"/>
    <property type="molecule type" value="Genomic_DNA"/>
</dbReference>
<dbReference type="InterPro" id="IPR009003">
    <property type="entry name" value="Peptidase_S1_PA"/>
</dbReference>
<evidence type="ECO:0000313" key="2">
    <source>
        <dbReference type="Proteomes" id="UP000007113"/>
    </source>
</evidence>
<dbReference type="eggNOG" id="COG0265">
    <property type="taxonomic scope" value="Bacteria"/>
</dbReference>
<dbReference type="SUPFAM" id="SSF50494">
    <property type="entry name" value="Trypsin-like serine proteases"/>
    <property type="match status" value="1"/>
</dbReference>
<dbReference type="AlphaFoldDB" id="G8NUZ2"/>
<dbReference type="OrthoDB" id="9766361at2"/>
<dbReference type="Pfam" id="PF13365">
    <property type="entry name" value="Trypsin_2"/>
    <property type="match status" value="1"/>
</dbReference>